<proteinExistence type="inferred from homology"/>
<dbReference type="PANTHER" id="PTHR22946">
    <property type="entry name" value="DIENELACTONE HYDROLASE DOMAIN-CONTAINING PROTEIN-RELATED"/>
    <property type="match status" value="1"/>
</dbReference>
<dbReference type="InterPro" id="IPR050261">
    <property type="entry name" value="FrsA_esterase"/>
</dbReference>
<keyword evidence="3" id="KW-0378">Hydrolase</keyword>
<dbReference type="EMBL" id="KC246807">
    <property type="protein sequence ID" value="AHF24826.1"/>
    <property type="molecule type" value="Genomic_DNA"/>
</dbReference>
<dbReference type="GO" id="GO:0016787">
    <property type="term" value="F:hydrolase activity"/>
    <property type="evidence" value="ECO:0007669"/>
    <property type="project" value="UniProtKB-KW"/>
</dbReference>
<dbReference type="AlphaFoldDB" id="W0FJ07"/>
<organism evidence="3">
    <name type="scientific">uncultured bacterium Contig2</name>
    <dbReference type="NCBI Taxonomy" id="1393529"/>
    <lineage>
        <taxon>Bacteria</taxon>
        <taxon>environmental samples</taxon>
    </lineage>
</organism>
<reference evidence="3" key="1">
    <citation type="journal article" date="2013" name="PLoS ONE">
        <title>Metagenomic insights into the carbohydrate-active enzymes carried by the microorganisms adhering to solid digesta in the rumen of cows.</title>
        <authorList>
            <person name="Wang L."/>
            <person name="Hatem A."/>
            <person name="Catalyurek U.V."/>
            <person name="Morrison M."/>
            <person name="Yu Z."/>
        </authorList>
    </citation>
    <scope>NUCLEOTIDE SEQUENCE</scope>
</reference>
<evidence type="ECO:0000256" key="1">
    <source>
        <dbReference type="ARBA" id="ARBA00038115"/>
    </source>
</evidence>
<evidence type="ECO:0000313" key="3">
    <source>
        <dbReference type="EMBL" id="AHF24826.1"/>
    </source>
</evidence>
<feature type="domain" description="AB hydrolase-1" evidence="2">
    <location>
        <begin position="28"/>
        <end position="137"/>
    </location>
</feature>
<evidence type="ECO:0000259" key="2">
    <source>
        <dbReference type="Pfam" id="PF00561"/>
    </source>
</evidence>
<accession>W0FJ07</accession>
<protein>
    <submittedName>
        <fullName evidence="3">Cinnamoyl ester hydrolase</fullName>
    </submittedName>
</protein>
<dbReference type="Pfam" id="PF00561">
    <property type="entry name" value="Abhydrolase_1"/>
    <property type="match status" value="1"/>
</dbReference>
<dbReference type="InterPro" id="IPR029058">
    <property type="entry name" value="AB_hydrolase_fold"/>
</dbReference>
<name>W0FJ07_9BACT</name>
<comment type="similarity">
    <text evidence="1">Belongs to the AB hydrolase superfamily. FUS2 hydrolase family.</text>
</comment>
<dbReference type="SUPFAM" id="SSF53474">
    <property type="entry name" value="alpha/beta-Hydrolases"/>
    <property type="match status" value="1"/>
</dbReference>
<dbReference type="InterPro" id="IPR000073">
    <property type="entry name" value="AB_hydrolase_1"/>
</dbReference>
<sequence>MLLKPVIEQNGNAIEGVLYTPNGEGPFPTVILTHGFTGNYTYITGNIAKELAKAGFAAYAFNLRNPDTRSMLNTSVLTEAATLDTVIDQIKALDCVDPEQVFLLGESQGGFVSAYVAARREDIHALVLYYPAFVLQDDAKERNPDWDEPGHVFQDDPSFGVSAIYARDALSFDIYEVITNYHRDVLIVHGDRDTVVPLTYSERAVSVYDHAELKIIHGSGHGFYSGEPFRISTQYAKDFLTSHIQ</sequence>
<dbReference type="Gene3D" id="3.40.50.1820">
    <property type="entry name" value="alpha/beta hydrolase"/>
    <property type="match status" value="1"/>
</dbReference>